<dbReference type="FunFam" id="1.10.560.10:FF:000070">
    <property type="entry name" value="Uncharacterized protein"/>
    <property type="match status" value="1"/>
</dbReference>
<dbReference type="EMBL" id="BEYU01000135">
    <property type="protein sequence ID" value="GBG32923.1"/>
    <property type="molecule type" value="Genomic_DNA"/>
</dbReference>
<keyword evidence="11" id="KW-1185">Reference proteome</keyword>
<evidence type="ECO:0000256" key="4">
    <source>
        <dbReference type="ARBA" id="ARBA00022490"/>
    </source>
</evidence>
<keyword evidence="4" id="KW-0963">Cytoplasm</keyword>
<dbReference type="Proteomes" id="UP000241890">
    <property type="component" value="Unassembled WGS sequence"/>
</dbReference>
<dbReference type="GO" id="GO:0051082">
    <property type="term" value="F:unfolded protein binding"/>
    <property type="evidence" value="ECO:0007669"/>
    <property type="project" value="InterPro"/>
</dbReference>
<dbReference type="InterPro" id="IPR054827">
    <property type="entry name" value="thermosome_alpha"/>
</dbReference>
<name>A0A2R5GW80_9STRA</name>
<dbReference type="PANTHER" id="PTHR11353">
    <property type="entry name" value="CHAPERONIN"/>
    <property type="match status" value="1"/>
</dbReference>
<comment type="similarity">
    <text evidence="2 9">Belongs to the TCP-1 chaperonin family.</text>
</comment>
<dbReference type="FunCoup" id="A0A2R5GW80">
    <property type="interactions" value="529"/>
</dbReference>
<dbReference type="NCBIfam" id="NF041082">
    <property type="entry name" value="thermosome_alpha"/>
    <property type="match status" value="1"/>
</dbReference>
<evidence type="ECO:0000256" key="1">
    <source>
        <dbReference type="ARBA" id="ARBA00004496"/>
    </source>
</evidence>
<dbReference type="InterPro" id="IPR027409">
    <property type="entry name" value="GroEL-like_apical_dom_sf"/>
</dbReference>
<dbReference type="AlphaFoldDB" id="A0A2R5GW80"/>
<dbReference type="PROSITE" id="PS00750">
    <property type="entry name" value="TCP1_1"/>
    <property type="match status" value="1"/>
</dbReference>
<dbReference type="FunFam" id="3.50.7.10:FF:000009">
    <property type="entry name" value="T-complex protein 1 subunit alpha"/>
    <property type="match status" value="1"/>
</dbReference>
<organism evidence="10 11">
    <name type="scientific">Hondaea fermentalgiana</name>
    <dbReference type="NCBI Taxonomy" id="2315210"/>
    <lineage>
        <taxon>Eukaryota</taxon>
        <taxon>Sar</taxon>
        <taxon>Stramenopiles</taxon>
        <taxon>Bigyra</taxon>
        <taxon>Labyrinthulomycetes</taxon>
        <taxon>Thraustochytrida</taxon>
        <taxon>Thraustochytriidae</taxon>
        <taxon>Hondaea</taxon>
    </lineage>
</organism>
<evidence type="ECO:0000313" key="11">
    <source>
        <dbReference type="Proteomes" id="UP000241890"/>
    </source>
</evidence>
<comment type="subcellular location">
    <subcellularLocation>
        <location evidence="1">Cytoplasm</location>
    </subcellularLocation>
</comment>
<evidence type="ECO:0000256" key="6">
    <source>
        <dbReference type="ARBA" id="ARBA00022840"/>
    </source>
</evidence>
<dbReference type="Gene3D" id="3.30.260.10">
    <property type="entry name" value="TCP-1-like chaperonin intermediate domain"/>
    <property type="match status" value="1"/>
</dbReference>
<gene>
    <name evidence="10" type="ORF">FCC1311_091492</name>
</gene>
<dbReference type="InterPro" id="IPR053374">
    <property type="entry name" value="TCP-1_chaperonin"/>
</dbReference>
<sequence length="544" mass="58775">MSEGGMLAIDGSRETGQDVRTQNMMAAVSIANIVKSSLGPVGLDKMLVDNVGDVTITNDGATILKLLDVEHPAGKVLCELADLQDQEVGDGTTSVVILAAELLKRGNELVKQRIHPTSIISGYRLALKEAVRYIKKTLTIPMSKLERSNLVMAAKTSMNSKIIGPESDHFAEIAVSAMQNVRTERPDGSVRYPLKAVNIIKAHGRSSRESVLVDGYAINCTRAAQGMPTSISNAKIALLDFNLARHKLKLGVQVLVKDPRELEALQQRELDITKEKIQTILKSGANVILCSKGIDDVCLKYFVEAGAIAVRRVPKDDLRRIAKATGGELVLTMADADGADEEFDPSWLGSAGEVSEERLGDGEIIYIKECVKTAAQTVVLRGANEYFLDEVERSLHDSLCIIKRALETNTLVAGGGAVETALSVHLEDYASTLGTREQLAIVEFAQALLVIPRTLATNAAQDATELVARLRAKHAVSQQDPAQGEGMQYSGLDLVAGKVVNCFEYGIVEPAISKVKSLRFATEAAVTILRIDDSIKLNPREEPQ</sequence>
<protein>
    <recommendedName>
        <fullName evidence="3">T-complex protein 1 subunit alpha</fullName>
    </recommendedName>
    <alternativeName>
        <fullName evidence="8">CCT-alpha</fullName>
    </alternativeName>
</protein>
<dbReference type="PROSITE" id="PS00995">
    <property type="entry name" value="TCP1_3"/>
    <property type="match status" value="1"/>
</dbReference>
<dbReference type="PROSITE" id="PS00751">
    <property type="entry name" value="TCP1_2"/>
    <property type="match status" value="1"/>
</dbReference>
<dbReference type="PRINTS" id="PR00304">
    <property type="entry name" value="TCOMPLEXTCP1"/>
</dbReference>
<dbReference type="InterPro" id="IPR002194">
    <property type="entry name" value="Chaperonin_TCP-1_CS"/>
</dbReference>
<dbReference type="InterPro" id="IPR012715">
    <property type="entry name" value="Chap_CCT_alpha"/>
</dbReference>
<dbReference type="SUPFAM" id="SSF52029">
    <property type="entry name" value="GroEL apical domain-like"/>
    <property type="match status" value="1"/>
</dbReference>
<keyword evidence="6 9" id="KW-0067">ATP-binding</keyword>
<evidence type="ECO:0000256" key="2">
    <source>
        <dbReference type="ARBA" id="ARBA00008020"/>
    </source>
</evidence>
<proteinExistence type="inferred from homology"/>
<comment type="caution">
    <text evidence="10">The sequence shown here is derived from an EMBL/GenBank/DDBJ whole genome shotgun (WGS) entry which is preliminary data.</text>
</comment>
<dbReference type="NCBIfam" id="NF041083">
    <property type="entry name" value="thermosome_beta"/>
    <property type="match status" value="1"/>
</dbReference>
<dbReference type="Gene3D" id="3.50.7.10">
    <property type="entry name" value="GroEL"/>
    <property type="match status" value="1"/>
</dbReference>
<evidence type="ECO:0000256" key="7">
    <source>
        <dbReference type="ARBA" id="ARBA00023186"/>
    </source>
</evidence>
<dbReference type="NCBIfam" id="TIGR02340">
    <property type="entry name" value="chap_CCT_alpha"/>
    <property type="match status" value="1"/>
</dbReference>
<evidence type="ECO:0000256" key="9">
    <source>
        <dbReference type="RuleBase" id="RU004187"/>
    </source>
</evidence>
<dbReference type="GO" id="GO:0016887">
    <property type="term" value="F:ATP hydrolysis activity"/>
    <property type="evidence" value="ECO:0007669"/>
    <property type="project" value="InterPro"/>
</dbReference>
<keyword evidence="5 9" id="KW-0547">Nucleotide-binding</keyword>
<dbReference type="SUPFAM" id="SSF48592">
    <property type="entry name" value="GroEL equatorial domain-like"/>
    <property type="match status" value="1"/>
</dbReference>
<accession>A0A2R5GW80</accession>
<dbReference type="InterPro" id="IPR002423">
    <property type="entry name" value="Cpn60/GroEL/TCP-1"/>
</dbReference>
<evidence type="ECO:0000313" key="10">
    <source>
        <dbReference type="EMBL" id="GBG32923.1"/>
    </source>
</evidence>
<dbReference type="SUPFAM" id="SSF54849">
    <property type="entry name" value="GroEL-intermediate domain like"/>
    <property type="match status" value="1"/>
</dbReference>
<dbReference type="Gene3D" id="1.10.560.10">
    <property type="entry name" value="GroEL-like equatorial domain"/>
    <property type="match status" value="1"/>
</dbReference>
<dbReference type="CDD" id="cd03335">
    <property type="entry name" value="TCP1_alpha"/>
    <property type="match status" value="1"/>
</dbReference>
<dbReference type="OrthoDB" id="496at2759"/>
<evidence type="ECO:0000256" key="8">
    <source>
        <dbReference type="ARBA" id="ARBA00030049"/>
    </source>
</evidence>
<dbReference type="GO" id="GO:0005737">
    <property type="term" value="C:cytoplasm"/>
    <property type="evidence" value="ECO:0007669"/>
    <property type="project" value="UniProtKB-SubCell"/>
</dbReference>
<dbReference type="InParanoid" id="A0A2R5GW80"/>
<evidence type="ECO:0000256" key="5">
    <source>
        <dbReference type="ARBA" id="ARBA00022741"/>
    </source>
</evidence>
<dbReference type="GO" id="GO:0140662">
    <property type="term" value="F:ATP-dependent protein folding chaperone"/>
    <property type="evidence" value="ECO:0007669"/>
    <property type="project" value="InterPro"/>
</dbReference>
<dbReference type="InterPro" id="IPR017998">
    <property type="entry name" value="Chaperone_TCP-1"/>
</dbReference>
<dbReference type="InterPro" id="IPR027410">
    <property type="entry name" value="TCP-1-like_intermed_sf"/>
</dbReference>
<keyword evidence="7 9" id="KW-0143">Chaperone</keyword>
<dbReference type="GO" id="GO:0005524">
    <property type="term" value="F:ATP binding"/>
    <property type="evidence" value="ECO:0007669"/>
    <property type="project" value="UniProtKB-KW"/>
</dbReference>
<dbReference type="InterPro" id="IPR027413">
    <property type="entry name" value="GROEL-like_equatorial_sf"/>
</dbReference>
<dbReference type="Pfam" id="PF00118">
    <property type="entry name" value="Cpn60_TCP1"/>
    <property type="match status" value="1"/>
</dbReference>
<reference evidence="10 11" key="1">
    <citation type="submission" date="2017-12" db="EMBL/GenBank/DDBJ databases">
        <title>Sequencing, de novo assembly and annotation of complete genome of a new Thraustochytrid species, strain FCC1311.</title>
        <authorList>
            <person name="Sedici K."/>
            <person name="Godart F."/>
            <person name="Aiese Cigliano R."/>
            <person name="Sanseverino W."/>
            <person name="Barakat M."/>
            <person name="Ortet P."/>
            <person name="Marechal E."/>
            <person name="Cagnac O."/>
            <person name="Amato A."/>
        </authorList>
    </citation>
    <scope>NUCLEOTIDE SEQUENCE [LARGE SCALE GENOMIC DNA]</scope>
</reference>
<evidence type="ECO:0000256" key="3">
    <source>
        <dbReference type="ARBA" id="ARBA00014424"/>
    </source>
</evidence>